<dbReference type="AlphaFoldDB" id="A0A843U188"/>
<organism evidence="1 2">
    <name type="scientific">Colocasia esculenta</name>
    <name type="common">Wild taro</name>
    <name type="synonym">Arum esculentum</name>
    <dbReference type="NCBI Taxonomy" id="4460"/>
    <lineage>
        <taxon>Eukaryota</taxon>
        <taxon>Viridiplantae</taxon>
        <taxon>Streptophyta</taxon>
        <taxon>Embryophyta</taxon>
        <taxon>Tracheophyta</taxon>
        <taxon>Spermatophyta</taxon>
        <taxon>Magnoliopsida</taxon>
        <taxon>Liliopsida</taxon>
        <taxon>Araceae</taxon>
        <taxon>Aroideae</taxon>
        <taxon>Colocasieae</taxon>
        <taxon>Colocasia</taxon>
    </lineage>
</organism>
<keyword evidence="2" id="KW-1185">Reference proteome</keyword>
<comment type="caution">
    <text evidence="1">The sequence shown here is derived from an EMBL/GenBank/DDBJ whole genome shotgun (WGS) entry which is preliminary data.</text>
</comment>
<name>A0A843U188_COLES</name>
<sequence length="122" mass="13568">MDLQLCVCRVLRPETLEVPGMDLQLCVCSQTYYSSYEVRVSRKMTQTVMVHKYRDKTPSTTCLAHREPGVLDSRGVVLVGLHCSFALLCGVERKLDLSSVTARLRGSSCVVLSGLDIDVMNQ</sequence>
<protein>
    <submittedName>
        <fullName evidence="1">Uncharacterized protein</fullName>
    </submittedName>
</protein>
<proteinExistence type="predicted"/>
<dbReference type="Proteomes" id="UP000652761">
    <property type="component" value="Unassembled WGS sequence"/>
</dbReference>
<accession>A0A843U188</accession>
<gene>
    <name evidence="1" type="ORF">Taro_007728</name>
</gene>
<evidence type="ECO:0000313" key="2">
    <source>
        <dbReference type="Proteomes" id="UP000652761"/>
    </source>
</evidence>
<reference evidence="1" key="1">
    <citation type="submission" date="2017-07" db="EMBL/GenBank/DDBJ databases">
        <title>Taro Niue Genome Assembly and Annotation.</title>
        <authorList>
            <person name="Atibalentja N."/>
            <person name="Keating K."/>
            <person name="Fields C.J."/>
        </authorList>
    </citation>
    <scope>NUCLEOTIDE SEQUENCE</scope>
    <source>
        <strain evidence="1">Niue_2</strain>
        <tissue evidence="1">Leaf</tissue>
    </source>
</reference>
<dbReference type="EMBL" id="NMUH01000248">
    <property type="protein sequence ID" value="MQL75353.1"/>
    <property type="molecule type" value="Genomic_DNA"/>
</dbReference>
<evidence type="ECO:0000313" key="1">
    <source>
        <dbReference type="EMBL" id="MQL75353.1"/>
    </source>
</evidence>